<sequence length="134" mass="13989">MVVWVCRARPDSALYVMLLRVSDFGFSTAIGGCTNLQVDVNNCGAVAQLRSHSNGDATSCVALTYSIVVNNCGSLGNSCSTLGLVQQGEVLGIVLEPFGAGSALGPQLGNLSGVLRTDGTERDRTRTVHERTDG</sequence>
<accession>A0A238FBG2</accession>
<proteinExistence type="predicted"/>
<organism evidence="1 2">
    <name type="scientific">Microbotryum intermedium</name>
    <dbReference type="NCBI Taxonomy" id="269621"/>
    <lineage>
        <taxon>Eukaryota</taxon>
        <taxon>Fungi</taxon>
        <taxon>Dikarya</taxon>
        <taxon>Basidiomycota</taxon>
        <taxon>Pucciniomycotina</taxon>
        <taxon>Microbotryomycetes</taxon>
        <taxon>Microbotryales</taxon>
        <taxon>Microbotryaceae</taxon>
        <taxon>Microbotryum</taxon>
    </lineage>
</organism>
<keyword evidence="2" id="KW-1185">Reference proteome</keyword>
<name>A0A238FBG2_9BASI</name>
<evidence type="ECO:0000313" key="2">
    <source>
        <dbReference type="Proteomes" id="UP000198372"/>
    </source>
</evidence>
<protein>
    <submittedName>
        <fullName evidence="1">BQ2448_599 protein</fullName>
    </submittedName>
</protein>
<gene>
    <name evidence="1" type="ORF">BQ2448_599</name>
</gene>
<dbReference type="AlphaFoldDB" id="A0A238FBG2"/>
<dbReference type="Proteomes" id="UP000198372">
    <property type="component" value="Unassembled WGS sequence"/>
</dbReference>
<evidence type="ECO:0000313" key="1">
    <source>
        <dbReference type="EMBL" id="SCV68478.1"/>
    </source>
</evidence>
<reference evidence="2" key="1">
    <citation type="submission" date="2016-09" db="EMBL/GenBank/DDBJ databases">
        <authorList>
            <person name="Jeantristanb JTB J.-T."/>
            <person name="Ricardo R."/>
        </authorList>
    </citation>
    <scope>NUCLEOTIDE SEQUENCE [LARGE SCALE GENOMIC DNA]</scope>
</reference>
<dbReference type="EMBL" id="FMSP01000003">
    <property type="protein sequence ID" value="SCV68478.1"/>
    <property type="molecule type" value="Genomic_DNA"/>
</dbReference>